<evidence type="ECO:0000256" key="1">
    <source>
        <dbReference type="SAM" id="MobiDB-lite"/>
    </source>
</evidence>
<comment type="caution">
    <text evidence="3">The sequence shown here is derived from an EMBL/GenBank/DDBJ whole genome shotgun (WGS) entry which is preliminary data.</text>
</comment>
<feature type="region of interest" description="Disordered" evidence="1">
    <location>
        <begin position="367"/>
        <end position="391"/>
    </location>
</feature>
<dbReference type="PROSITE" id="PS50146">
    <property type="entry name" value="DAGK"/>
    <property type="match status" value="1"/>
</dbReference>
<keyword evidence="3" id="KW-0418">Kinase</keyword>
<evidence type="ECO:0000313" key="3">
    <source>
        <dbReference type="EMBL" id="KAJ9136482.1"/>
    </source>
</evidence>
<dbReference type="Proteomes" id="UP001174694">
    <property type="component" value="Unassembled WGS sequence"/>
</dbReference>
<dbReference type="InterPro" id="IPR001206">
    <property type="entry name" value="Diacylglycerol_kinase_cat_dom"/>
</dbReference>
<evidence type="ECO:0000259" key="2">
    <source>
        <dbReference type="PROSITE" id="PS50146"/>
    </source>
</evidence>
<dbReference type="AlphaFoldDB" id="A0AA38R6A5"/>
<keyword evidence="4" id="KW-1185">Reference proteome</keyword>
<keyword evidence="3" id="KW-0808">Transferase</keyword>
<dbReference type="EMBL" id="JANBVO010000040">
    <property type="protein sequence ID" value="KAJ9136482.1"/>
    <property type="molecule type" value="Genomic_DNA"/>
</dbReference>
<dbReference type="PANTHER" id="PTHR12358:SF108">
    <property type="entry name" value="DAGKC DOMAIN-CONTAINING PROTEIN"/>
    <property type="match status" value="1"/>
</dbReference>
<dbReference type="GO" id="GO:0001727">
    <property type="term" value="F:lipid kinase activity"/>
    <property type="evidence" value="ECO:0007669"/>
    <property type="project" value="TreeGrafter"/>
</dbReference>
<organism evidence="3 4">
    <name type="scientific">Pleurostoma richardsiae</name>
    <dbReference type="NCBI Taxonomy" id="41990"/>
    <lineage>
        <taxon>Eukaryota</taxon>
        <taxon>Fungi</taxon>
        <taxon>Dikarya</taxon>
        <taxon>Ascomycota</taxon>
        <taxon>Pezizomycotina</taxon>
        <taxon>Sordariomycetes</taxon>
        <taxon>Sordariomycetidae</taxon>
        <taxon>Calosphaeriales</taxon>
        <taxon>Pleurostomataceae</taxon>
        <taxon>Pleurostoma</taxon>
    </lineage>
</organism>
<dbReference type="Gene3D" id="2.60.200.40">
    <property type="match status" value="1"/>
</dbReference>
<protein>
    <submittedName>
        <fullName evidence="3">Sphingosine kinase 1</fullName>
    </submittedName>
</protein>
<gene>
    <name evidence="3" type="ORF">NKR23_g9856</name>
</gene>
<dbReference type="GO" id="GO:0005737">
    <property type="term" value="C:cytoplasm"/>
    <property type="evidence" value="ECO:0007669"/>
    <property type="project" value="TreeGrafter"/>
</dbReference>
<accession>A0AA38R6A5</accession>
<dbReference type="GO" id="GO:0046512">
    <property type="term" value="P:sphingosine biosynthetic process"/>
    <property type="evidence" value="ECO:0007669"/>
    <property type="project" value="TreeGrafter"/>
</dbReference>
<name>A0AA38R6A5_9PEZI</name>
<evidence type="ECO:0000313" key="4">
    <source>
        <dbReference type="Proteomes" id="UP001174694"/>
    </source>
</evidence>
<feature type="domain" description="DAGKc" evidence="2">
    <location>
        <begin position="103"/>
        <end position="279"/>
    </location>
</feature>
<dbReference type="InterPro" id="IPR050187">
    <property type="entry name" value="Lipid_Phosphate_FormReg"/>
</dbReference>
<sequence length="530" mass="56727">MDQQAQLPHEPHLIKYADGELTWSATGESDEPAGRAKDEDVVCILPTAEQQGGGYRIVILKQGSQEDDAPFQLSTVSAKGISQELLDRHLLKEPPLHLRVNGSAGLEIHVIVSVGSGTRLAEQFYDSALRPLLELLELQDTDSPTDTTAPPAVAARQTYKLVKTKDANTIREFAAQRWGADPAIPSSSIPSRSQTIILLSGDGGIVDLLNGSSTPTAPGASHPTIALLPLGTGNALFHSLHKPLYATAPTPSPFVLGLRTLLTGAPAPLPTFRASFSPGSSLISYSAAPAAAAAAVSGDAAAAGLQERHDPVDALLGGIVASYGFHAQLVWESDTPEYRRHGAKRFGMVAQELLGESHAYKARVAVRRRRGGASPSGEDGAGKTGAAEEEEEEEVFARKRFAYILATLVSNLERAFTISPASRPLDGQLRLVHFGAVGGERTMDIMKAAYDEGKHVEMRWTTTGDEGKEVEDRVGYDAVEEVRVTVLEEDVRWRKVCVDGTIVEIPQGGSMTVRKVEQPRFKVVVDGSVL</sequence>
<dbReference type="Gene3D" id="3.40.50.10330">
    <property type="entry name" value="Probable inorganic polyphosphate/atp-NAD kinase, domain 1"/>
    <property type="match status" value="1"/>
</dbReference>
<dbReference type="InterPro" id="IPR017438">
    <property type="entry name" value="ATP-NAD_kinase_N"/>
</dbReference>
<dbReference type="InterPro" id="IPR016064">
    <property type="entry name" value="NAD/diacylglycerol_kinase_sf"/>
</dbReference>
<dbReference type="SUPFAM" id="SSF111331">
    <property type="entry name" value="NAD kinase/diacylglycerol kinase-like"/>
    <property type="match status" value="1"/>
</dbReference>
<reference evidence="3" key="1">
    <citation type="submission" date="2022-07" db="EMBL/GenBank/DDBJ databases">
        <title>Fungi with potential for degradation of polypropylene.</title>
        <authorList>
            <person name="Gostincar C."/>
        </authorList>
    </citation>
    <scope>NUCLEOTIDE SEQUENCE</scope>
    <source>
        <strain evidence="3">EXF-13308</strain>
    </source>
</reference>
<dbReference type="GO" id="GO:0016020">
    <property type="term" value="C:membrane"/>
    <property type="evidence" value="ECO:0007669"/>
    <property type="project" value="TreeGrafter"/>
</dbReference>
<dbReference type="Pfam" id="PF00781">
    <property type="entry name" value="DAGK_cat"/>
    <property type="match status" value="1"/>
</dbReference>
<proteinExistence type="predicted"/>
<dbReference type="PANTHER" id="PTHR12358">
    <property type="entry name" value="SPHINGOSINE KINASE"/>
    <property type="match status" value="1"/>
</dbReference>